<evidence type="ECO:0000256" key="3">
    <source>
        <dbReference type="ARBA" id="ARBA00022475"/>
    </source>
</evidence>
<feature type="transmembrane region" description="Helical" evidence="7">
    <location>
        <begin position="133"/>
        <end position="155"/>
    </location>
</feature>
<dbReference type="Pfam" id="PF03773">
    <property type="entry name" value="ArsP_1"/>
    <property type="match status" value="1"/>
</dbReference>
<keyword evidence="3" id="KW-1003">Cell membrane</keyword>
<reference evidence="8" key="1">
    <citation type="submission" date="2022-10" db="EMBL/GenBank/DDBJ databases">
        <authorList>
            <person name="Yu W.X."/>
        </authorList>
    </citation>
    <scope>NUCLEOTIDE SEQUENCE</scope>
    <source>
        <strain evidence="8">D04</strain>
    </source>
</reference>
<feature type="transmembrane region" description="Helical" evidence="7">
    <location>
        <begin position="22"/>
        <end position="43"/>
    </location>
</feature>
<dbReference type="RefSeq" id="WP_301198129.1">
    <property type="nucleotide sequence ID" value="NZ_JAPDPI010000006.1"/>
</dbReference>
<name>A0AAE3SIR5_9BACT</name>
<gene>
    <name evidence="8" type="ORF">OM074_04665</name>
</gene>
<accession>A0AAE3SIR5</accession>
<organism evidence="8 9">
    <name type="scientific">Plebeiibacterium marinum</name>
    <dbReference type="NCBI Taxonomy" id="2992111"/>
    <lineage>
        <taxon>Bacteria</taxon>
        <taxon>Pseudomonadati</taxon>
        <taxon>Bacteroidota</taxon>
        <taxon>Bacteroidia</taxon>
        <taxon>Marinilabiliales</taxon>
        <taxon>Marinilabiliaceae</taxon>
        <taxon>Plebeiibacterium</taxon>
    </lineage>
</organism>
<protein>
    <submittedName>
        <fullName evidence="8">Permease</fullName>
    </submittedName>
</protein>
<proteinExistence type="inferred from homology"/>
<comment type="similarity">
    <text evidence="2">Belongs to the UPF0718 family.</text>
</comment>
<evidence type="ECO:0000256" key="7">
    <source>
        <dbReference type="SAM" id="Phobius"/>
    </source>
</evidence>
<evidence type="ECO:0000256" key="1">
    <source>
        <dbReference type="ARBA" id="ARBA00004651"/>
    </source>
</evidence>
<keyword evidence="6 7" id="KW-0472">Membrane</keyword>
<evidence type="ECO:0000256" key="2">
    <source>
        <dbReference type="ARBA" id="ARBA00006386"/>
    </source>
</evidence>
<feature type="transmembrane region" description="Helical" evidence="7">
    <location>
        <begin position="103"/>
        <end position="121"/>
    </location>
</feature>
<comment type="subcellular location">
    <subcellularLocation>
        <location evidence="1">Cell membrane</location>
        <topology evidence="1">Multi-pass membrane protein</topology>
    </subcellularLocation>
</comment>
<feature type="transmembrane region" description="Helical" evidence="7">
    <location>
        <begin position="220"/>
        <end position="240"/>
    </location>
</feature>
<sequence length="339" mass="38062">MISGNIASVSKKQNSDINIGKLAIWFVLLVLVADTIYSTWYGINLQTREKCVIYKFMPRWLFMTYEYLFELFMVVIAGAFAGSVTEKYFKRYKKLIPQNQVTAFFYASLIPVCSCSAIPLIESMKRRLKMRTIISFVMSAPILNPYVIYLSFSVIGFKYGVLRILGAFVVSIITGIVMEIAHKKMGNNAIGVYNSCRPKVCSAIRGEDVYMKTWKMVFEIAPYVFIAGFLGLILEISGPLKVIEQLPLNDHFVSLLIFTLIGTFIYMCNGADVLFLAPLLRFTDLGLGVSIGFSLSATAICTTSIIMLFKFLGKRLTTVLVLTVYLVIVLFSYLSGMIV</sequence>
<evidence type="ECO:0000256" key="6">
    <source>
        <dbReference type="ARBA" id="ARBA00023136"/>
    </source>
</evidence>
<dbReference type="EMBL" id="JAPDPI010000006">
    <property type="protein sequence ID" value="MCW3804907.1"/>
    <property type="molecule type" value="Genomic_DNA"/>
</dbReference>
<evidence type="ECO:0000313" key="9">
    <source>
        <dbReference type="Proteomes" id="UP001207408"/>
    </source>
</evidence>
<comment type="caution">
    <text evidence="8">The sequence shown here is derived from an EMBL/GenBank/DDBJ whole genome shotgun (WGS) entry which is preliminary data.</text>
</comment>
<keyword evidence="4 7" id="KW-0812">Transmembrane</keyword>
<evidence type="ECO:0000256" key="4">
    <source>
        <dbReference type="ARBA" id="ARBA00022692"/>
    </source>
</evidence>
<dbReference type="Proteomes" id="UP001207408">
    <property type="component" value="Unassembled WGS sequence"/>
</dbReference>
<evidence type="ECO:0000313" key="8">
    <source>
        <dbReference type="EMBL" id="MCW3804907.1"/>
    </source>
</evidence>
<feature type="transmembrane region" description="Helical" evidence="7">
    <location>
        <begin position="315"/>
        <end position="334"/>
    </location>
</feature>
<dbReference type="PANTHER" id="PTHR34184:SF4">
    <property type="entry name" value="UPF0718 PROTEIN YCGR"/>
    <property type="match status" value="1"/>
</dbReference>
<dbReference type="AlphaFoldDB" id="A0AAE3SIR5"/>
<feature type="transmembrane region" description="Helical" evidence="7">
    <location>
        <begin position="161"/>
        <end position="181"/>
    </location>
</feature>
<feature type="transmembrane region" description="Helical" evidence="7">
    <location>
        <begin position="287"/>
        <end position="309"/>
    </location>
</feature>
<dbReference type="GO" id="GO:0005886">
    <property type="term" value="C:plasma membrane"/>
    <property type="evidence" value="ECO:0007669"/>
    <property type="project" value="UniProtKB-SubCell"/>
</dbReference>
<keyword evidence="9" id="KW-1185">Reference proteome</keyword>
<evidence type="ECO:0000256" key="5">
    <source>
        <dbReference type="ARBA" id="ARBA00022989"/>
    </source>
</evidence>
<dbReference type="InterPro" id="IPR005524">
    <property type="entry name" value="DUF318"/>
</dbReference>
<dbReference type="InterPro" id="IPR052923">
    <property type="entry name" value="UPF0718"/>
</dbReference>
<dbReference type="PANTHER" id="PTHR34184">
    <property type="entry name" value="UPF0718 PROTEIN YCGR"/>
    <property type="match status" value="1"/>
</dbReference>
<keyword evidence="5 7" id="KW-1133">Transmembrane helix</keyword>
<feature type="transmembrane region" description="Helical" evidence="7">
    <location>
        <begin position="64"/>
        <end position="83"/>
    </location>
</feature>
<feature type="transmembrane region" description="Helical" evidence="7">
    <location>
        <begin position="252"/>
        <end position="275"/>
    </location>
</feature>